<comment type="caution">
    <text evidence="2">The sequence shown here is derived from an EMBL/GenBank/DDBJ whole genome shotgun (WGS) entry which is preliminary data.</text>
</comment>
<protein>
    <submittedName>
        <fullName evidence="2">Uncharacterized protein</fullName>
    </submittedName>
</protein>
<reference evidence="2" key="1">
    <citation type="journal article" date="2015" name="Nature">
        <title>Complex archaea that bridge the gap between prokaryotes and eukaryotes.</title>
        <authorList>
            <person name="Spang A."/>
            <person name="Saw J.H."/>
            <person name="Jorgensen S.L."/>
            <person name="Zaremba-Niedzwiedzka K."/>
            <person name="Martijn J."/>
            <person name="Lind A.E."/>
            <person name="van Eijk R."/>
            <person name="Schleper C."/>
            <person name="Guy L."/>
            <person name="Ettema T.J."/>
        </authorList>
    </citation>
    <scope>NUCLEOTIDE SEQUENCE</scope>
</reference>
<dbReference type="AlphaFoldDB" id="A0A0F8YI64"/>
<organism evidence="2">
    <name type="scientific">marine sediment metagenome</name>
    <dbReference type="NCBI Taxonomy" id="412755"/>
    <lineage>
        <taxon>unclassified sequences</taxon>
        <taxon>metagenomes</taxon>
        <taxon>ecological metagenomes</taxon>
    </lineage>
</organism>
<dbReference type="EMBL" id="LAZR01056796">
    <property type="protein sequence ID" value="KKK73410.1"/>
    <property type="molecule type" value="Genomic_DNA"/>
</dbReference>
<gene>
    <name evidence="2" type="ORF">LCGC14_2894090</name>
</gene>
<feature type="non-terminal residue" evidence="2">
    <location>
        <position position="123"/>
    </location>
</feature>
<feature type="coiled-coil region" evidence="1">
    <location>
        <begin position="40"/>
        <end position="74"/>
    </location>
</feature>
<name>A0A0F8YI64_9ZZZZ</name>
<proteinExistence type="predicted"/>
<keyword evidence="1" id="KW-0175">Coiled coil</keyword>
<evidence type="ECO:0000256" key="1">
    <source>
        <dbReference type="SAM" id="Coils"/>
    </source>
</evidence>
<accession>A0A0F8YI64</accession>
<sequence length="123" mass="13707">MTTPADKPDQASAVEPGAIDFDDAAVSLEAVKIRRHVADIDGLRELIDILIAAVEALRERVAELEGEIEQAIKWQQFYMNKAEAAEAREVELAGWVQRAIDVLTDERIKNVFALAYVHGQEYS</sequence>
<evidence type="ECO:0000313" key="2">
    <source>
        <dbReference type="EMBL" id="KKK73410.1"/>
    </source>
</evidence>